<dbReference type="PROSITE" id="PS50894">
    <property type="entry name" value="HPT"/>
    <property type="match status" value="1"/>
</dbReference>
<evidence type="ECO:0000256" key="13">
    <source>
        <dbReference type="SAM" id="Phobius"/>
    </source>
</evidence>
<dbReference type="Gene3D" id="3.30.565.10">
    <property type="entry name" value="Histidine kinase-like ATPase, C-terminal domain"/>
    <property type="match status" value="1"/>
</dbReference>
<keyword evidence="13" id="KW-1133">Transmembrane helix</keyword>
<dbReference type="InterPro" id="IPR008207">
    <property type="entry name" value="Sig_transdc_His_kin_Hpt_dom"/>
</dbReference>
<dbReference type="CDD" id="cd00082">
    <property type="entry name" value="HisKA"/>
    <property type="match status" value="1"/>
</dbReference>
<evidence type="ECO:0000259" key="16">
    <source>
        <dbReference type="PROSITE" id="PS50894"/>
    </source>
</evidence>
<dbReference type="FunFam" id="1.10.287.130:FF:000002">
    <property type="entry name" value="Two-component osmosensing histidine kinase"/>
    <property type="match status" value="1"/>
</dbReference>
<sequence>MLKLDYSLFILVVIATAVFTVLLLRYCKKLHASFIVGAVLLLLTLPVGWILVEHAERGERQKWIALVQGLAPTYSLEIGRLGHSQLDATTSPDDPIYLSIIDAQKRWLAVNRTIADIYTFRPTKDPTLFQFIVDSETDYDGNGEYEGDRESRTPIGETWENDHVVAINKALSGHPIVFDDQPITDRWGTWVSAYSPIFNESRQVDAVVGVDFYASAWNASIAEARWAGIARVAELATLIIAAFSVISVLLTTLQERKKTAVELTVARQSAERSARLAFDASEAKSRFLANMSHEIRTPMNGVIGMTELLLRTPLNEEQRDYQKLVLSSAHALLDLLNDILDFSKIEAGKLDLERLPVMITDLLEETVGAMKVRAEKSGLSLWVSIDDDVQPYVITDPTRLRQVIVNLIANAIKFTPEGSIEVKVAVEEDTDKIQRLRFSVVDTGIGISPQQRESIFQAFNQADSSTTRNFGGTGLGLSISAMLVALMEGKIGVESEIGIGSTFHFTIPVTKTTAADFRRNAESEIAESGPQVAASPRRILLVEDVKVNQQVAINLLEKRGHHVTLASNGREAVEQFESDKFDIVLMDVQMPKMDGFEATKAIRKIEGEHASAERTEIVAMTAHAMTGDKERCLAAGMDGYLAKPFKPSELFAAVEGGTIAFNEQEQATGGRTDIDGRLYNYDEMLKNTGADEELAKQLIEMFAKESVKQLREIESAVQQRDAAKLQATAHTLKGSVAIFGAKSCAASALRVEQLGKSNQFDEADAEFEDLRQGIEALRHQLLNDIR</sequence>
<evidence type="ECO:0000256" key="5">
    <source>
        <dbReference type="ARBA" id="ARBA00022741"/>
    </source>
</evidence>
<keyword evidence="3 12" id="KW-0597">Phosphoprotein</keyword>
<dbReference type="InterPro" id="IPR036641">
    <property type="entry name" value="HPT_dom_sf"/>
</dbReference>
<dbReference type="GO" id="GO:0000155">
    <property type="term" value="F:phosphorelay sensor kinase activity"/>
    <property type="evidence" value="ECO:0007669"/>
    <property type="project" value="InterPro"/>
</dbReference>
<dbReference type="GO" id="GO:0005886">
    <property type="term" value="C:plasma membrane"/>
    <property type="evidence" value="ECO:0007669"/>
    <property type="project" value="UniProtKB-SubCell"/>
</dbReference>
<keyword evidence="18" id="KW-1185">Reference proteome</keyword>
<dbReference type="InterPro" id="IPR001789">
    <property type="entry name" value="Sig_transdc_resp-reg_receiver"/>
</dbReference>
<evidence type="ECO:0000259" key="15">
    <source>
        <dbReference type="PROSITE" id="PS50110"/>
    </source>
</evidence>
<protein>
    <recommendedName>
        <fullName evidence="10">Sensory/regulatory protein RpfC</fullName>
        <ecNumber evidence="2">2.7.13.3</ecNumber>
    </recommendedName>
</protein>
<dbReference type="PANTHER" id="PTHR45339">
    <property type="entry name" value="HYBRID SIGNAL TRANSDUCTION HISTIDINE KINASE J"/>
    <property type="match status" value="1"/>
</dbReference>
<gene>
    <name evidence="17" type="primary">luxQ_1</name>
    <name evidence="17" type="ORF">CA13_58420</name>
</gene>
<dbReference type="SUPFAM" id="SSF52172">
    <property type="entry name" value="CheY-like"/>
    <property type="match status" value="1"/>
</dbReference>
<dbReference type="Proteomes" id="UP000315010">
    <property type="component" value="Unassembled WGS sequence"/>
</dbReference>
<dbReference type="InterPro" id="IPR003661">
    <property type="entry name" value="HisK_dim/P_dom"/>
</dbReference>
<feature type="modified residue" description="4-aspartylphosphate" evidence="12">
    <location>
        <position position="587"/>
    </location>
</feature>
<dbReference type="InterPro" id="IPR036097">
    <property type="entry name" value="HisK_dim/P_sf"/>
</dbReference>
<dbReference type="SUPFAM" id="SSF47226">
    <property type="entry name" value="Histidine-containing phosphotransfer domain, HPT domain"/>
    <property type="match status" value="1"/>
</dbReference>
<comment type="caution">
    <text evidence="17">The sequence shown here is derived from an EMBL/GenBank/DDBJ whole genome shotgun (WGS) entry which is preliminary data.</text>
</comment>
<dbReference type="AlphaFoldDB" id="A0A5C5ZAJ5"/>
<evidence type="ECO:0000256" key="6">
    <source>
        <dbReference type="ARBA" id="ARBA00022777"/>
    </source>
</evidence>
<evidence type="ECO:0000256" key="3">
    <source>
        <dbReference type="ARBA" id="ARBA00022553"/>
    </source>
</evidence>
<dbReference type="CDD" id="cd17546">
    <property type="entry name" value="REC_hyHK_CKI1_RcsC-like"/>
    <property type="match status" value="1"/>
</dbReference>
<keyword evidence="7" id="KW-0067">ATP-binding</keyword>
<keyword evidence="13" id="KW-0472">Membrane</keyword>
<dbReference type="InterPro" id="IPR036890">
    <property type="entry name" value="HATPase_C_sf"/>
</dbReference>
<feature type="transmembrane region" description="Helical" evidence="13">
    <location>
        <begin position="7"/>
        <end position="26"/>
    </location>
</feature>
<dbReference type="SMART" id="SM00448">
    <property type="entry name" value="REC"/>
    <property type="match status" value="1"/>
</dbReference>
<dbReference type="PANTHER" id="PTHR45339:SF5">
    <property type="entry name" value="HISTIDINE KINASE"/>
    <property type="match status" value="1"/>
</dbReference>
<dbReference type="Gene3D" id="1.10.287.130">
    <property type="match status" value="1"/>
</dbReference>
<dbReference type="InterPro" id="IPR011006">
    <property type="entry name" value="CheY-like_superfamily"/>
</dbReference>
<feature type="domain" description="Response regulatory" evidence="15">
    <location>
        <begin position="538"/>
        <end position="658"/>
    </location>
</feature>
<dbReference type="EC" id="2.7.13.3" evidence="2"/>
<dbReference type="SUPFAM" id="SSF55874">
    <property type="entry name" value="ATPase domain of HSP90 chaperone/DNA topoisomerase II/histidine kinase"/>
    <property type="match status" value="1"/>
</dbReference>
<dbReference type="GO" id="GO:0005524">
    <property type="term" value="F:ATP binding"/>
    <property type="evidence" value="ECO:0007669"/>
    <property type="project" value="UniProtKB-KW"/>
</dbReference>
<keyword evidence="6 17" id="KW-0418">Kinase</keyword>
<dbReference type="FunFam" id="3.30.565.10:FF:000010">
    <property type="entry name" value="Sensor histidine kinase RcsC"/>
    <property type="match status" value="1"/>
</dbReference>
<keyword evidence="4 17" id="KW-0808">Transferase</keyword>
<dbReference type="InterPro" id="IPR005467">
    <property type="entry name" value="His_kinase_dom"/>
</dbReference>
<evidence type="ECO:0000256" key="10">
    <source>
        <dbReference type="ARBA" id="ARBA00068150"/>
    </source>
</evidence>
<evidence type="ECO:0000256" key="7">
    <source>
        <dbReference type="ARBA" id="ARBA00022840"/>
    </source>
</evidence>
<evidence type="ECO:0000256" key="8">
    <source>
        <dbReference type="ARBA" id="ARBA00023012"/>
    </source>
</evidence>
<dbReference type="CDD" id="cd16922">
    <property type="entry name" value="HATPase_EvgS-ArcB-TorS-like"/>
    <property type="match status" value="1"/>
</dbReference>
<dbReference type="RefSeq" id="WP_146402050.1">
    <property type="nucleotide sequence ID" value="NZ_SJPJ01000001.1"/>
</dbReference>
<dbReference type="Gene3D" id="1.20.120.160">
    <property type="entry name" value="HPT domain"/>
    <property type="match status" value="1"/>
</dbReference>
<dbReference type="InterPro" id="IPR003594">
    <property type="entry name" value="HATPase_dom"/>
</dbReference>
<dbReference type="Gene3D" id="3.40.50.2300">
    <property type="match status" value="1"/>
</dbReference>
<dbReference type="PRINTS" id="PR00344">
    <property type="entry name" value="BCTRLSENSOR"/>
</dbReference>
<feature type="domain" description="HPt" evidence="16">
    <location>
        <begin position="691"/>
        <end position="786"/>
    </location>
</feature>
<name>A0A5C5ZAJ5_9BACT</name>
<evidence type="ECO:0000256" key="2">
    <source>
        <dbReference type="ARBA" id="ARBA00012438"/>
    </source>
</evidence>
<comment type="catalytic activity">
    <reaction evidence="1">
        <text>ATP + protein L-histidine = ADP + protein N-phospho-L-histidine.</text>
        <dbReference type="EC" id="2.7.13.3"/>
    </reaction>
</comment>
<feature type="modified residue" description="Phosphohistidine" evidence="11">
    <location>
        <position position="730"/>
    </location>
</feature>
<reference evidence="17 18" key="1">
    <citation type="submission" date="2019-02" db="EMBL/GenBank/DDBJ databases">
        <title>Deep-cultivation of Planctomycetes and their phenomic and genomic characterization uncovers novel biology.</title>
        <authorList>
            <person name="Wiegand S."/>
            <person name="Jogler M."/>
            <person name="Boedeker C."/>
            <person name="Pinto D."/>
            <person name="Vollmers J."/>
            <person name="Rivas-Marin E."/>
            <person name="Kohn T."/>
            <person name="Peeters S.H."/>
            <person name="Heuer A."/>
            <person name="Rast P."/>
            <person name="Oberbeckmann S."/>
            <person name="Bunk B."/>
            <person name="Jeske O."/>
            <person name="Meyerdierks A."/>
            <person name="Storesund J.E."/>
            <person name="Kallscheuer N."/>
            <person name="Luecker S."/>
            <person name="Lage O.M."/>
            <person name="Pohl T."/>
            <person name="Merkel B.J."/>
            <person name="Hornburger P."/>
            <person name="Mueller R.-W."/>
            <person name="Bruemmer F."/>
            <person name="Labrenz M."/>
            <person name="Spormann A.M."/>
            <person name="Op Den Camp H."/>
            <person name="Overmann J."/>
            <person name="Amann R."/>
            <person name="Jetten M.S.M."/>
            <person name="Mascher T."/>
            <person name="Medema M.H."/>
            <person name="Devos D.P."/>
            <person name="Kaster A.-K."/>
            <person name="Ovreas L."/>
            <person name="Rohde M."/>
            <person name="Galperin M.Y."/>
            <person name="Jogler C."/>
        </authorList>
    </citation>
    <scope>NUCLEOTIDE SEQUENCE [LARGE SCALE GENOMIC DNA]</scope>
    <source>
        <strain evidence="17 18">CA13</strain>
    </source>
</reference>
<feature type="transmembrane region" description="Helical" evidence="13">
    <location>
        <begin position="32"/>
        <end position="52"/>
    </location>
</feature>
<dbReference type="Pfam" id="PF00512">
    <property type="entry name" value="HisKA"/>
    <property type="match status" value="1"/>
</dbReference>
<proteinExistence type="predicted"/>
<keyword evidence="5" id="KW-0547">Nucleotide-binding</keyword>
<evidence type="ECO:0000256" key="1">
    <source>
        <dbReference type="ARBA" id="ARBA00000085"/>
    </source>
</evidence>
<keyword evidence="8" id="KW-0902">Two-component regulatory system</keyword>
<dbReference type="Pfam" id="PF02518">
    <property type="entry name" value="HATPase_c"/>
    <property type="match status" value="1"/>
</dbReference>
<evidence type="ECO:0000256" key="12">
    <source>
        <dbReference type="PROSITE-ProRule" id="PRU00169"/>
    </source>
</evidence>
<dbReference type="SMART" id="SM00388">
    <property type="entry name" value="HisKA"/>
    <property type="match status" value="1"/>
</dbReference>
<dbReference type="SUPFAM" id="SSF47384">
    <property type="entry name" value="Homodimeric domain of signal transducing histidine kinase"/>
    <property type="match status" value="1"/>
</dbReference>
<dbReference type="OrthoDB" id="9762493at2"/>
<keyword evidence="13" id="KW-0812">Transmembrane</keyword>
<dbReference type="Pfam" id="PF01627">
    <property type="entry name" value="Hpt"/>
    <property type="match status" value="1"/>
</dbReference>
<dbReference type="PROSITE" id="PS50110">
    <property type="entry name" value="RESPONSE_REGULATORY"/>
    <property type="match status" value="1"/>
</dbReference>
<feature type="domain" description="Histidine kinase" evidence="14">
    <location>
        <begin position="290"/>
        <end position="511"/>
    </location>
</feature>
<evidence type="ECO:0000313" key="18">
    <source>
        <dbReference type="Proteomes" id="UP000315010"/>
    </source>
</evidence>
<feature type="transmembrane region" description="Helical" evidence="13">
    <location>
        <begin position="235"/>
        <end position="253"/>
    </location>
</feature>
<dbReference type="PROSITE" id="PS50109">
    <property type="entry name" value="HIS_KIN"/>
    <property type="match status" value="1"/>
</dbReference>
<dbReference type="Pfam" id="PF00072">
    <property type="entry name" value="Response_reg"/>
    <property type="match status" value="1"/>
</dbReference>
<evidence type="ECO:0000259" key="14">
    <source>
        <dbReference type="PROSITE" id="PS50109"/>
    </source>
</evidence>
<dbReference type="InterPro" id="IPR004358">
    <property type="entry name" value="Sig_transdc_His_kin-like_C"/>
</dbReference>
<dbReference type="EMBL" id="SJPJ01000001">
    <property type="protein sequence ID" value="TWT84364.1"/>
    <property type="molecule type" value="Genomic_DNA"/>
</dbReference>
<evidence type="ECO:0000313" key="17">
    <source>
        <dbReference type="EMBL" id="TWT84364.1"/>
    </source>
</evidence>
<evidence type="ECO:0000256" key="4">
    <source>
        <dbReference type="ARBA" id="ARBA00022679"/>
    </source>
</evidence>
<comment type="subunit">
    <text evidence="9">At low DSF concentrations, interacts with RpfF.</text>
</comment>
<organism evidence="17 18">
    <name type="scientific">Novipirellula herctigrandis</name>
    <dbReference type="NCBI Taxonomy" id="2527986"/>
    <lineage>
        <taxon>Bacteria</taxon>
        <taxon>Pseudomonadati</taxon>
        <taxon>Planctomycetota</taxon>
        <taxon>Planctomycetia</taxon>
        <taxon>Pirellulales</taxon>
        <taxon>Pirellulaceae</taxon>
        <taxon>Novipirellula</taxon>
    </lineage>
</organism>
<evidence type="ECO:0000256" key="11">
    <source>
        <dbReference type="PROSITE-ProRule" id="PRU00110"/>
    </source>
</evidence>
<accession>A0A5C5ZAJ5</accession>
<dbReference type="SMART" id="SM00387">
    <property type="entry name" value="HATPase_c"/>
    <property type="match status" value="1"/>
</dbReference>
<dbReference type="CDD" id="cd00088">
    <property type="entry name" value="HPT"/>
    <property type="match status" value="1"/>
</dbReference>
<evidence type="ECO:0000256" key="9">
    <source>
        <dbReference type="ARBA" id="ARBA00064003"/>
    </source>
</evidence>